<feature type="region of interest" description="Disordered" evidence="1">
    <location>
        <begin position="455"/>
        <end position="507"/>
    </location>
</feature>
<dbReference type="EMBL" id="JBHSEP010000021">
    <property type="protein sequence ID" value="MFC4601019.1"/>
    <property type="molecule type" value="Genomic_DNA"/>
</dbReference>
<evidence type="ECO:0000256" key="2">
    <source>
        <dbReference type="SAM" id="Phobius"/>
    </source>
</evidence>
<keyword evidence="2" id="KW-0472">Membrane</keyword>
<evidence type="ECO:0000256" key="1">
    <source>
        <dbReference type="SAM" id="MobiDB-lite"/>
    </source>
</evidence>
<dbReference type="RefSeq" id="WP_378100629.1">
    <property type="nucleotide sequence ID" value="NZ_JBHSEP010000021.1"/>
</dbReference>
<evidence type="ECO:0000313" key="3">
    <source>
        <dbReference type="EMBL" id="MFC4601019.1"/>
    </source>
</evidence>
<feature type="transmembrane region" description="Helical" evidence="2">
    <location>
        <begin position="12"/>
        <end position="32"/>
    </location>
</feature>
<keyword evidence="4" id="KW-1185">Reference proteome</keyword>
<keyword evidence="2" id="KW-0812">Transmembrane</keyword>
<dbReference type="Proteomes" id="UP001596028">
    <property type="component" value="Unassembled WGS sequence"/>
</dbReference>
<feature type="region of interest" description="Disordered" evidence="1">
    <location>
        <begin position="220"/>
        <end position="256"/>
    </location>
</feature>
<feature type="compositionally biased region" description="Basic and acidic residues" evidence="1">
    <location>
        <begin position="220"/>
        <end position="239"/>
    </location>
</feature>
<feature type="compositionally biased region" description="Basic and acidic residues" evidence="1">
    <location>
        <begin position="472"/>
        <end position="506"/>
    </location>
</feature>
<evidence type="ECO:0008006" key="5">
    <source>
        <dbReference type="Google" id="ProtNLM"/>
    </source>
</evidence>
<accession>A0ABV9FLC7</accession>
<feature type="compositionally biased region" description="Basic and acidic residues" evidence="1">
    <location>
        <begin position="246"/>
        <end position="256"/>
    </location>
</feature>
<organism evidence="3 4">
    <name type="scientific">Cohnella hongkongensis</name>
    <dbReference type="NCBI Taxonomy" id="178337"/>
    <lineage>
        <taxon>Bacteria</taxon>
        <taxon>Bacillati</taxon>
        <taxon>Bacillota</taxon>
        <taxon>Bacilli</taxon>
        <taxon>Bacillales</taxon>
        <taxon>Paenibacillaceae</taxon>
        <taxon>Cohnella</taxon>
    </lineage>
</organism>
<reference evidence="4" key="1">
    <citation type="journal article" date="2019" name="Int. J. Syst. Evol. Microbiol.">
        <title>The Global Catalogue of Microorganisms (GCM) 10K type strain sequencing project: providing services to taxonomists for standard genome sequencing and annotation.</title>
        <authorList>
            <consortium name="The Broad Institute Genomics Platform"/>
            <consortium name="The Broad Institute Genome Sequencing Center for Infectious Disease"/>
            <person name="Wu L."/>
            <person name="Ma J."/>
        </authorList>
    </citation>
    <scope>NUCLEOTIDE SEQUENCE [LARGE SCALE GENOMIC DNA]</scope>
    <source>
        <strain evidence="4">CCUG 49571</strain>
    </source>
</reference>
<comment type="caution">
    <text evidence="3">The sequence shown here is derived from an EMBL/GenBank/DDBJ whole genome shotgun (WGS) entry which is preliminary data.</text>
</comment>
<sequence>MRQSQSRGTLGSVSIYFIAATAALFLLTSLLIDFARMAAFRKQTELAVKSGARSVMSSFDPVVYARYGLFIRGGEPANEVFRTTLEGNAYAGSGGGSFAFLDTRWERAEVTESRPLADHGVFRRQILEEMKYKAPIDLTIELASRFRGLTGTMKEAARTVDLLEKMRRAYDRREKALDGVYGRQKEHGTRAAQRAESALGSAGSVVGGYDDYVVKREEDRSRRESLRRWEEERSRRLNEGEDPEEIEKTRPEGPRFEAEVAAYESRASSAAQQLGRAADDARAESDSFVRAAKESLNEALRANEEMSAIAARSNDGAGTGGEREEDAMDADHRRTMEELRNSAEDLILEPGFFRDYEAELERQHSRGLALAGEIQSLSSLIGSVPGSTGMGAALSAGEARASAKLAEFSSDYGAAGEVIAARLELLESRRSHDGERRRQESLARSEWQNAASFLGSFSGRSGSEEEQAGFQETKERVEANREWNRTEEEAKRAGRSDDPSQGRDEAMSSVNGWLDALESAVLGTRDQLYFSEYTLGRMTHFAPSSARELLAGGDVSLDIHSQETEFILYGLQHPSGNIAAAYGEIFAFRLAIRTMEGLIECRAMGHPLLVLAAALVYGITQAMLDMGQLLNADRVQLSKYWKIDTRYADYMRLFLLIHGGGGTSTARTIALMEHASGLDFRGAYTYASGEGTASVRLWFFPGLLKAMGKAGDLGGTVKGNRYEATYAADHSYF</sequence>
<proteinExistence type="predicted"/>
<evidence type="ECO:0000313" key="4">
    <source>
        <dbReference type="Proteomes" id="UP001596028"/>
    </source>
</evidence>
<keyword evidence="2" id="KW-1133">Transmembrane helix</keyword>
<gene>
    <name evidence="3" type="ORF">ACFO3S_22440</name>
</gene>
<protein>
    <recommendedName>
        <fullName evidence="5">Flp pilus-assembly TadG-like N-terminal domain-containing protein</fullName>
    </recommendedName>
</protein>
<name>A0ABV9FLC7_9BACL</name>